<dbReference type="VEuPathDB" id="FungiDB:ASPWEDRAFT_55022"/>
<dbReference type="OrthoDB" id="10016252at2759"/>
<dbReference type="STRING" id="1073089.A0A1L9R682"/>
<dbReference type="Pfam" id="PF01494">
    <property type="entry name" value="FAD_binding_3"/>
    <property type="match status" value="1"/>
</dbReference>
<evidence type="ECO:0000256" key="3">
    <source>
        <dbReference type="ARBA" id="ARBA00023002"/>
    </source>
</evidence>
<evidence type="ECO:0000259" key="4">
    <source>
        <dbReference type="Pfam" id="PF01494"/>
    </source>
</evidence>
<sequence>MAHREEFETTDVVICGCGPTGAMLSAYLGQMSIRNVVLEKHDEITTDPRGIALDEDGIRLLQGVGIYQSIYTEIGSCMGRFQFVGGTDSNLDKKPFAEINLEMTQGTGHVGFLCHKQPAMEKHLRIAMASSEFCELRSGCTIDYLSEDGDWTYCRYSDAQGSRKQVRSRFFIGADGKTGFTRKHYLESRGIKMEQAHRAFYDETWVALNWKISLPNEKTHPDFPLWSLGYTPEQVYDLFFPVSFRFLCNPTRPAVCGRFGLPSDRLWRFEFVVLKDEDGEEMAQPEMIKKVVFPYITHPGTRYGLKQDITYPEDCIKVLRSRPFRFAARSCNRWSHGRVVLCGDAAHVFPPFGGQGIASGFRDAISLAWRLALLCRPQPFGPSYHDKVLSAWYLERKQQLERSLSTTIQNGQFVTESNPIKIFLRDWYFFLIRLIPWLCRSQFDGRNEMVQYKYSAGMPFIPEYSGGLCLPQVYCKAVDRPAGDVLFTDDVIFGPHKKGLFQLLVYLKSLSELTQAREEISDIEDISKGELHLEEVTFIVEDMQCNPSEAAGQDLSSVFRLANGEEFSNSPLCHRRPKALRYDPYYLGNELRGSRFVIARPDRFTFAACDNKEDLKSAALGVVAYLQGGDIRYY</sequence>
<dbReference type="PANTHER" id="PTHR43476:SF3">
    <property type="entry name" value="FAD-BINDING MONOOXYGENASE"/>
    <property type="match status" value="1"/>
</dbReference>
<organism evidence="5 6">
    <name type="scientific">Aspergillus wentii DTO 134E9</name>
    <dbReference type="NCBI Taxonomy" id="1073089"/>
    <lineage>
        <taxon>Eukaryota</taxon>
        <taxon>Fungi</taxon>
        <taxon>Dikarya</taxon>
        <taxon>Ascomycota</taxon>
        <taxon>Pezizomycotina</taxon>
        <taxon>Eurotiomycetes</taxon>
        <taxon>Eurotiomycetidae</taxon>
        <taxon>Eurotiales</taxon>
        <taxon>Aspergillaceae</taxon>
        <taxon>Aspergillus</taxon>
        <taxon>Aspergillus subgen. Cremei</taxon>
    </lineage>
</organism>
<dbReference type="InterPro" id="IPR050631">
    <property type="entry name" value="PheA/TfdB_FAD_monoxygenase"/>
</dbReference>
<dbReference type="GO" id="GO:0071949">
    <property type="term" value="F:FAD binding"/>
    <property type="evidence" value="ECO:0007669"/>
    <property type="project" value="InterPro"/>
</dbReference>
<proteinExistence type="predicted"/>
<evidence type="ECO:0000313" key="5">
    <source>
        <dbReference type="EMBL" id="OJJ30435.1"/>
    </source>
</evidence>
<gene>
    <name evidence="5" type="ORF">ASPWEDRAFT_55022</name>
</gene>
<dbReference type="Proteomes" id="UP000184383">
    <property type="component" value="Unassembled WGS sequence"/>
</dbReference>
<dbReference type="Gene3D" id="3.50.50.60">
    <property type="entry name" value="FAD/NAD(P)-binding domain"/>
    <property type="match status" value="1"/>
</dbReference>
<evidence type="ECO:0000256" key="2">
    <source>
        <dbReference type="ARBA" id="ARBA00022827"/>
    </source>
</evidence>
<dbReference type="PRINTS" id="PR00420">
    <property type="entry name" value="RNGMNOXGNASE"/>
</dbReference>
<keyword evidence="6" id="KW-1185">Reference proteome</keyword>
<dbReference type="GO" id="GO:0019622">
    <property type="term" value="P:3-(3-hydroxy)phenylpropionate catabolic process"/>
    <property type="evidence" value="ECO:0007669"/>
    <property type="project" value="TreeGrafter"/>
</dbReference>
<keyword evidence="3" id="KW-0560">Oxidoreductase</keyword>
<evidence type="ECO:0000313" key="6">
    <source>
        <dbReference type="Proteomes" id="UP000184383"/>
    </source>
</evidence>
<dbReference type="GO" id="GO:0008688">
    <property type="term" value="F:3-(3-hydroxyphenyl)propionate hydroxylase activity"/>
    <property type="evidence" value="ECO:0007669"/>
    <property type="project" value="TreeGrafter"/>
</dbReference>
<accession>A0A1L9R682</accession>
<name>A0A1L9R682_ASPWE</name>
<dbReference type="EMBL" id="KV878217">
    <property type="protein sequence ID" value="OJJ30435.1"/>
    <property type="molecule type" value="Genomic_DNA"/>
</dbReference>
<dbReference type="Gene3D" id="3.30.9.10">
    <property type="entry name" value="D-Amino Acid Oxidase, subunit A, domain 2"/>
    <property type="match status" value="1"/>
</dbReference>
<protein>
    <recommendedName>
        <fullName evidence="4">FAD-binding domain-containing protein</fullName>
    </recommendedName>
</protein>
<dbReference type="GeneID" id="63753989"/>
<dbReference type="SUPFAM" id="SSF51905">
    <property type="entry name" value="FAD/NAD(P)-binding domain"/>
    <property type="match status" value="1"/>
</dbReference>
<dbReference type="RefSeq" id="XP_040684112.1">
    <property type="nucleotide sequence ID" value="XM_040838141.1"/>
</dbReference>
<dbReference type="AlphaFoldDB" id="A0A1L9R682"/>
<reference evidence="6" key="1">
    <citation type="journal article" date="2017" name="Genome Biol.">
        <title>Comparative genomics reveals high biological diversity and specific adaptations in the industrially and medically important fungal genus Aspergillus.</title>
        <authorList>
            <person name="de Vries R.P."/>
            <person name="Riley R."/>
            <person name="Wiebenga A."/>
            <person name="Aguilar-Osorio G."/>
            <person name="Amillis S."/>
            <person name="Uchima C.A."/>
            <person name="Anderluh G."/>
            <person name="Asadollahi M."/>
            <person name="Askin M."/>
            <person name="Barry K."/>
            <person name="Battaglia E."/>
            <person name="Bayram O."/>
            <person name="Benocci T."/>
            <person name="Braus-Stromeyer S.A."/>
            <person name="Caldana C."/>
            <person name="Canovas D."/>
            <person name="Cerqueira G.C."/>
            <person name="Chen F."/>
            <person name="Chen W."/>
            <person name="Choi C."/>
            <person name="Clum A."/>
            <person name="Dos Santos R.A."/>
            <person name="Damasio A.R."/>
            <person name="Diallinas G."/>
            <person name="Emri T."/>
            <person name="Fekete E."/>
            <person name="Flipphi M."/>
            <person name="Freyberg S."/>
            <person name="Gallo A."/>
            <person name="Gournas C."/>
            <person name="Habgood R."/>
            <person name="Hainaut M."/>
            <person name="Harispe M.L."/>
            <person name="Henrissat B."/>
            <person name="Hilden K.S."/>
            <person name="Hope R."/>
            <person name="Hossain A."/>
            <person name="Karabika E."/>
            <person name="Karaffa L."/>
            <person name="Karanyi Z."/>
            <person name="Krasevec N."/>
            <person name="Kuo A."/>
            <person name="Kusch H."/>
            <person name="LaButti K."/>
            <person name="Lagendijk E.L."/>
            <person name="Lapidus A."/>
            <person name="Levasseur A."/>
            <person name="Lindquist E."/>
            <person name="Lipzen A."/>
            <person name="Logrieco A.F."/>
            <person name="MacCabe A."/>
            <person name="Maekelae M.R."/>
            <person name="Malavazi I."/>
            <person name="Melin P."/>
            <person name="Meyer V."/>
            <person name="Mielnichuk N."/>
            <person name="Miskei M."/>
            <person name="Molnar A.P."/>
            <person name="Mule G."/>
            <person name="Ngan C.Y."/>
            <person name="Orejas M."/>
            <person name="Orosz E."/>
            <person name="Ouedraogo J.P."/>
            <person name="Overkamp K.M."/>
            <person name="Park H.-S."/>
            <person name="Perrone G."/>
            <person name="Piumi F."/>
            <person name="Punt P.J."/>
            <person name="Ram A.F."/>
            <person name="Ramon A."/>
            <person name="Rauscher S."/>
            <person name="Record E."/>
            <person name="Riano-Pachon D.M."/>
            <person name="Robert V."/>
            <person name="Roehrig J."/>
            <person name="Ruller R."/>
            <person name="Salamov A."/>
            <person name="Salih N.S."/>
            <person name="Samson R.A."/>
            <person name="Sandor E."/>
            <person name="Sanguinetti M."/>
            <person name="Schuetze T."/>
            <person name="Sepcic K."/>
            <person name="Shelest E."/>
            <person name="Sherlock G."/>
            <person name="Sophianopoulou V."/>
            <person name="Squina F.M."/>
            <person name="Sun H."/>
            <person name="Susca A."/>
            <person name="Todd R.B."/>
            <person name="Tsang A."/>
            <person name="Unkles S.E."/>
            <person name="van de Wiele N."/>
            <person name="van Rossen-Uffink D."/>
            <person name="Oliveira J.V."/>
            <person name="Vesth T.C."/>
            <person name="Visser J."/>
            <person name="Yu J.-H."/>
            <person name="Zhou M."/>
            <person name="Andersen M.R."/>
            <person name="Archer D.B."/>
            <person name="Baker S.E."/>
            <person name="Benoit I."/>
            <person name="Brakhage A.A."/>
            <person name="Braus G.H."/>
            <person name="Fischer R."/>
            <person name="Frisvad J.C."/>
            <person name="Goldman G.H."/>
            <person name="Houbraken J."/>
            <person name="Oakley B."/>
            <person name="Pocsi I."/>
            <person name="Scazzocchio C."/>
            <person name="Seiboth B."/>
            <person name="vanKuyk P.A."/>
            <person name="Wortman J."/>
            <person name="Dyer P.S."/>
            <person name="Grigoriev I.V."/>
        </authorList>
    </citation>
    <scope>NUCLEOTIDE SEQUENCE [LARGE SCALE GENOMIC DNA]</scope>
    <source>
        <strain evidence="6">DTO 134E9</strain>
    </source>
</reference>
<dbReference type="InterPro" id="IPR002938">
    <property type="entry name" value="FAD-bd"/>
</dbReference>
<dbReference type="PANTHER" id="PTHR43476">
    <property type="entry name" value="3-(3-HYDROXY-PHENYL)PROPIONATE/3-HYDROXYCINNAMIC ACID HYDROXYLASE"/>
    <property type="match status" value="1"/>
</dbReference>
<dbReference type="InterPro" id="IPR036188">
    <property type="entry name" value="FAD/NAD-bd_sf"/>
</dbReference>
<feature type="domain" description="FAD-binding" evidence="4">
    <location>
        <begin position="10"/>
        <end position="376"/>
    </location>
</feature>
<keyword evidence="2" id="KW-0274">FAD</keyword>
<evidence type="ECO:0000256" key="1">
    <source>
        <dbReference type="ARBA" id="ARBA00022630"/>
    </source>
</evidence>
<keyword evidence="1" id="KW-0285">Flavoprotein</keyword>